<reference evidence="1" key="1">
    <citation type="journal article" date="2014" name="Int. J. Syst. Evol. Microbiol.">
        <title>Complete genome sequence of Corynebacterium casei LMG S-19264T (=DSM 44701T), isolated from a smear-ripened cheese.</title>
        <authorList>
            <consortium name="US DOE Joint Genome Institute (JGI-PGF)"/>
            <person name="Walter F."/>
            <person name="Albersmeier A."/>
            <person name="Kalinowski J."/>
            <person name="Ruckert C."/>
        </authorList>
    </citation>
    <scope>NUCLEOTIDE SEQUENCE</scope>
    <source>
        <strain evidence="1">KCTC 12988</strain>
    </source>
</reference>
<dbReference type="EMBL" id="BMXI01000008">
    <property type="protein sequence ID" value="GHC54891.1"/>
    <property type="molecule type" value="Genomic_DNA"/>
</dbReference>
<dbReference type="AlphaFoldDB" id="A0A918TLQ6"/>
<dbReference type="SUPFAM" id="SSF49452">
    <property type="entry name" value="Starch-binding domain-like"/>
    <property type="match status" value="1"/>
</dbReference>
<dbReference type="Pfam" id="PF13620">
    <property type="entry name" value="CarboxypepD_reg"/>
    <property type="match status" value="1"/>
</dbReference>
<evidence type="ECO:0000313" key="1">
    <source>
        <dbReference type="EMBL" id="GHC54891.1"/>
    </source>
</evidence>
<protein>
    <recommendedName>
        <fullName evidence="3">Rhamnogalacturonan lyase domain-containing protein</fullName>
    </recommendedName>
</protein>
<proteinExistence type="predicted"/>
<evidence type="ECO:0008006" key="3">
    <source>
        <dbReference type="Google" id="ProtNLM"/>
    </source>
</evidence>
<dbReference type="InterPro" id="IPR008972">
    <property type="entry name" value="Cupredoxin"/>
</dbReference>
<accession>A0A918TLQ6</accession>
<reference evidence="1" key="2">
    <citation type="submission" date="2020-09" db="EMBL/GenBank/DDBJ databases">
        <authorList>
            <person name="Sun Q."/>
            <person name="Kim S."/>
        </authorList>
    </citation>
    <scope>NUCLEOTIDE SEQUENCE</scope>
    <source>
        <strain evidence="1">KCTC 12988</strain>
    </source>
</reference>
<dbReference type="SUPFAM" id="SSF49503">
    <property type="entry name" value="Cupredoxins"/>
    <property type="match status" value="1"/>
</dbReference>
<dbReference type="Proteomes" id="UP000644507">
    <property type="component" value="Unassembled WGS sequence"/>
</dbReference>
<dbReference type="Gene3D" id="2.60.40.1120">
    <property type="entry name" value="Carboxypeptidase-like, regulatory domain"/>
    <property type="match status" value="1"/>
</dbReference>
<sequence>MIPFRAIGFCRSPHHAATSNISQIQSELVEKVVLRIHRTSSWFCVLAICLCLPRLLANTGSIQGQVPLPETDEAAIPVEKYRGKISGQVATAPPLVAAVWLEAPHLSAPAKPPVVTLPQTNYQFVRSLIVIPTGTTVLFPNNDSDYHNIYSLSRPKRFDLGRYKKSENPAPTVLFDKAGFLDLHCEIHDHMRARIRVVDSPYFGTTDAKGQFTLTNIPPGTYTLHAQLDRKTTWKQTIVVQKKATTRITFPKS</sequence>
<organism evidence="1 2">
    <name type="scientific">Roseibacillus persicicus</name>
    <dbReference type="NCBI Taxonomy" id="454148"/>
    <lineage>
        <taxon>Bacteria</taxon>
        <taxon>Pseudomonadati</taxon>
        <taxon>Verrucomicrobiota</taxon>
        <taxon>Verrucomicrobiia</taxon>
        <taxon>Verrucomicrobiales</taxon>
        <taxon>Verrucomicrobiaceae</taxon>
        <taxon>Roseibacillus</taxon>
    </lineage>
</organism>
<keyword evidence="2" id="KW-1185">Reference proteome</keyword>
<dbReference type="InterPro" id="IPR013784">
    <property type="entry name" value="Carb-bd-like_fold"/>
</dbReference>
<evidence type="ECO:0000313" key="2">
    <source>
        <dbReference type="Proteomes" id="UP000644507"/>
    </source>
</evidence>
<comment type="caution">
    <text evidence="1">The sequence shown here is derived from an EMBL/GenBank/DDBJ whole genome shotgun (WGS) entry which is preliminary data.</text>
</comment>
<dbReference type="Gene3D" id="2.60.40.420">
    <property type="entry name" value="Cupredoxins - blue copper proteins"/>
    <property type="match status" value="1"/>
</dbReference>
<dbReference type="GO" id="GO:0030246">
    <property type="term" value="F:carbohydrate binding"/>
    <property type="evidence" value="ECO:0007669"/>
    <property type="project" value="InterPro"/>
</dbReference>
<gene>
    <name evidence="1" type="ORF">GCM10007100_21820</name>
</gene>
<name>A0A918TLQ6_9BACT</name>